<proteinExistence type="predicted"/>
<dbReference type="EMBL" id="JAOTMY010000001">
    <property type="protein sequence ID" value="MCY3086765.1"/>
    <property type="molecule type" value="Genomic_DNA"/>
</dbReference>
<gene>
    <name evidence="3" type="ORF">DBT44_0001645</name>
    <name evidence="2" type="ORF">ODY61_01395</name>
</gene>
<reference evidence="2" key="2">
    <citation type="submission" date="2022-09" db="EMBL/GenBank/DDBJ databases">
        <title>Aerococcus urinae taxonomy study.</title>
        <authorList>
            <person name="Christensen J."/>
            <person name="Senneby E."/>
        </authorList>
    </citation>
    <scope>NUCLEOTIDE SEQUENCE</scope>
    <source>
        <strain evidence="2">LUND-41-B12</strain>
    </source>
</reference>
<keyword evidence="1" id="KW-1133">Transmembrane helix</keyword>
<evidence type="ECO:0000313" key="2">
    <source>
        <dbReference type="EMBL" id="MCY3086765.1"/>
    </source>
</evidence>
<keyword evidence="1" id="KW-0812">Transmembrane</keyword>
<feature type="transmembrane region" description="Helical" evidence="1">
    <location>
        <begin position="6"/>
        <end position="27"/>
    </location>
</feature>
<dbReference type="AlphaFoldDB" id="A0A9Q4DD39"/>
<sequence>MTPFIVSLLIISMFFNGYFLGIVRAYYAKMQGEEGEDDCQM</sequence>
<organism evidence="2 5">
    <name type="scientific">Aerococcus mictus</name>
    <dbReference type="NCBI Taxonomy" id="2976810"/>
    <lineage>
        <taxon>Bacteria</taxon>
        <taxon>Bacillati</taxon>
        <taxon>Bacillota</taxon>
        <taxon>Bacilli</taxon>
        <taxon>Lactobacillales</taxon>
        <taxon>Aerococcaceae</taxon>
        <taxon>Aerococcus</taxon>
    </lineage>
</organism>
<reference evidence="3 4" key="1">
    <citation type="journal article" date="2020" name="J. Bacteriol.">
        <title>Aerococcus urinae Isolated from Women with Lower Urinary Tract Symptoms: In Vitro Aggregation and Genome Analysis.</title>
        <authorList>
            <person name="Hilt E.E."/>
            <person name="Putonti C."/>
            <person name="Thomas-White K."/>
            <person name="Lewis A.L."/>
            <person name="Visick K.L."/>
            <person name="Gilbert N.M."/>
            <person name="Wolfe A.J."/>
        </authorList>
    </citation>
    <scope>NUCLEOTIDE SEQUENCE [LARGE SCALE GENOMIC DNA]</scope>
    <source>
        <strain evidence="3 4">UMB1016</strain>
    </source>
</reference>
<accession>A0A9Q4DD39</accession>
<protein>
    <submittedName>
        <fullName evidence="2">Uncharacterized protein</fullName>
    </submittedName>
</protein>
<dbReference type="Proteomes" id="UP000250354">
    <property type="component" value="Chromosome"/>
</dbReference>
<evidence type="ECO:0000313" key="3">
    <source>
        <dbReference type="EMBL" id="WWC55029.1"/>
    </source>
</evidence>
<name>A0A9Q4DD39_9LACT</name>
<dbReference type="EMBL" id="CP145132">
    <property type="protein sequence ID" value="WWC55029.1"/>
    <property type="molecule type" value="Genomic_DNA"/>
</dbReference>
<reference evidence="3" key="3">
    <citation type="submission" date="2024-02" db="EMBL/GenBank/DDBJ databases">
        <authorList>
            <person name="Choi B."/>
        </authorList>
    </citation>
    <scope>NUCLEOTIDE SEQUENCE</scope>
    <source>
        <strain evidence="3">UMB1016</strain>
    </source>
</reference>
<evidence type="ECO:0000313" key="4">
    <source>
        <dbReference type="Proteomes" id="UP000250354"/>
    </source>
</evidence>
<dbReference type="RefSeq" id="WP_256374777.1">
    <property type="nucleotide sequence ID" value="NZ_CAJHLJ010000013.1"/>
</dbReference>
<dbReference type="Proteomes" id="UP001069047">
    <property type="component" value="Unassembled WGS sequence"/>
</dbReference>
<evidence type="ECO:0000256" key="1">
    <source>
        <dbReference type="SAM" id="Phobius"/>
    </source>
</evidence>
<keyword evidence="4" id="KW-1185">Reference proteome</keyword>
<keyword evidence="1" id="KW-0472">Membrane</keyword>
<evidence type="ECO:0000313" key="5">
    <source>
        <dbReference type="Proteomes" id="UP001069047"/>
    </source>
</evidence>